<evidence type="ECO:0000256" key="4">
    <source>
        <dbReference type="ARBA" id="ARBA00023274"/>
    </source>
</evidence>
<evidence type="ECO:0000256" key="2">
    <source>
        <dbReference type="ARBA" id="ARBA00007345"/>
    </source>
</evidence>
<dbReference type="InterPro" id="IPR002222">
    <property type="entry name" value="Ribosomal_uS19"/>
</dbReference>
<dbReference type="SUPFAM" id="SSF54570">
    <property type="entry name" value="Ribosomal protein S19"/>
    <property type="match status" value="1"/>
</dbReference>
<dbReference type="FunFam" id="3.30.860.10:FF:000002">
    <property type="entry name" value="40S ribosomal protein S15"/>
    <property type="match status" value="1"/>
</dbReference>
<evidence type="ECO:0000256" key="7">
    <source>
        <dbReference type="RuleBase" id="RU003485"/>
    </source>
</evidence>
<dbReference type="RefSeq" id="WP_147662274.1">
    <property type="nucleotide sequence ID" value="NZ_CP042905.2"/>
</dbReference>
<gene>
    <name evidence="6" type="primary">rps19p</name>
    <name evidence="8" type="ORF">DSAG12_01188</name>
</gene>
<reference evidence="8 9" key="1">
    <citation type="journal article" date="2020" name="Nature">
        <title>Isolation of an archaeon at the prokaryote-eukaryote interface.</title>
        <authorList>
            <person name="Imachi H."/>
            <person name="Nobu M.K."/>
            <person name="Nakahara N."/>
            <person name="Morono Y."/>
            <person name="Ogawara M."/>
            <person name="Takaki Y."/>
            <person name="Takano Y."/>
            <person name="Uematsu K."/>
            <person name="Ikuta T."/>
            <person name="Ito M."/>
            <person name="Matsui Y."/>
            <person name="Miyazaki M."/>
            <person name="Murata K."/>
            <person name="Saito Y."/>
            <person name="Sakai S."/>
            <person name="Song C."/>
            <person name="Tasumi E."/>
            <person name="Yamanaka Y."/>
            <person name="Yamaguchi T."/>
            <person name="Kamagata Y."/>
            <person name="Tamaki H."/>
            <person name="Takai K."/>
        </authorList>
    </citation>
    <scope>NUCLEOTIDE SEQUENCE [LARGE SCALE GENOMIC DNA]</scope>
    <source>
        <strain evidence="8 9">MK-D1</strain>
    </source>
</reference>
<dbReference type="Proteomes" id="UP000321408">
    <property type="component" value="Chromosome"/>
</dbReference>
<accession>A0A5B9D8H0</accession>
<evidence type="ECO:0000256" key="6">
    <source>
        <dbReference type="HAMAP-Rule" id="MF_00531"/>
    </source>
</evidence>
<dbReference type="OrthoDB" id="30559at2157"/>
<dbReference type="InterPro" id="IPR005713">
    <property type="entry name" value="Ribosomal_uS19_euk/arc"/>
</dbReference>
<dbReference type="AlphaFoldDB" id="A0A5B9D8H0"/>
<evidence type="ECO:0000256" key="5">
    <source>
        <dbReference type="ARBA" id="ARBA00035163"/>
    </source>
</evidence>
<dbReference type="NCBIfam" id="TIGR01025">
    <property type="entry name" value="uS19_arch"/>
    <property type="match status" value="1"/>
</dbReference>
<sequence>MSESSRRKFLYRGKDLEELRKMSMKEFIKLLPSRQRRSLIRGMPKRQKKLLKKLKKAKKALKNGREVVVRTHNRDMIIFPEFIGLEIGVHNGLEFISVKITPDHIGKYLGEYSPTCKKVQHGNPGVGATRSSQFVPLK</sequence>
<keyword evidence="9" id="KW-1185">Reference proteome</keyword>
<dbReference type="GO" id="GO:0019843">
    <property type="term" value="F:rRNA binding"/>
    <property type="evidence" value="ECO:0007669"/>
    <property type="project" value="UniProtKB-UniRule"/>
</dbReference>
<evidence type="ECO:0000313" key="9">
    <source>
        <dbReference type="Proteomes" id="UP000321408"/>
    </source>
</evidence>
<evidence type="ECO:0000313" key="8">
    <source>
        <dbReference type="EMBL" id="QEE15363.1"/>
    </source>
</evidence>
<dbReference type="GO" id="GO:0003735">
    <property type="term" value="F:structural constituent of ribosome"/>
    <property type="evidence" value="ECO:0007669"/>
    <property type="project" value="UniProtKB-UniRule"/>
</dbReference>
<dbReference type="GO" id="GO:0006412">
    <property type="term" value="P:translation"/>
    <property type="evidence" value="ECO:0007669"/>
    <property type="project" value="UniProtKB-UniRule"/>
</dbReference>
<evidence type="ECO:0000256" key="1">
    <source>
        <dbReference type="ARBA" id="ARBA00003239"/>
    </source>
</evidence>
<dbReference type="PANTHER" id="PTHR11880">
    <property type="entry name" value="RIBOSOMAL PROTEIN S19P FAMILY MEMBER"/>
    <property type="match status" value="1"/>
</dbReference>
<dbReference type="KEGG" id="psyt:DSAG12_01188"/>
<dbReference type="PIRSF" id="PIRSF002144">
    <property type="entry name" value="Ribosomal_S19"/>
    <property type="match status" value="1"/>
</dbReference>
<keyword evidence="6" id="KW-0699">rRNA-binding</keyword>
<dbReference type="InterPro" id="IPR023575">
    <property type="entry name" value="Ribosomal_uS19_SF"/>
</dbReference>
<dbReference type="GO" id="GO:0000028">
    <property type="term" value="P:ribosomal small subunit assembly"/>
    <property type="evidence" value="ECO:0007669"/>
    <property type="project" value="TreeGrafter"/>
</dbReference>
<dbReference type="Gene3D" id="3.30.860.10">
    <property type="entry name" value="30s Ribosomal Protein S19, Chain A"/>
    <property type="match status" value="1"/>
</dbReference>
<dbReference type="NCBIfam" id="NF003121">
    <property type="entry name" value="PRK04038.1"/>
    <property type="match status" value="1"/>
</dbReference>
<comment type="similarity">
    <text evidence="2 6 7">Belongs to the universal ribosomal protein uS19 family.</text>
</comment>
<keyword evidence="3 6" id="KW-0689">Ribosomal protein</keyword>
<comment type="function">
    <text evidence="1 6">Protein S19 forms a complex with S13 that binds strongly to the 16S ribosomal RNA.</text>
</comment>
<reference evidence="8 9" key="2">
    <citation type="journal article" date="2024" name="Int. J. Syst. Evol. Microbiol.">
        <title>Promethearchaeum syntrophicum gen. nov., sp. nov., an anaerobic, obligately syntrophic archaeon, the first isolate of the lineage 'Asgard' archaea, and proposal of the new archaeal phylum Promethearchaeota phyl. nov. and kingdom Promethearchaeati regn. nov.</title>
        <authorList>
            <person name="Imachi H."/>
            <person name="Nobu M.K."/>
            <person name="Kato S."/>
            <person name="Takaki Y."/>
            <person name="Miyazaki M."/>
            <person name="Miyata M."/>
            <person name="Ogawara M."/>
            <person name="Saito Y."/>
            <person name="Sakai S."/>
            <person name="Tahara Y.O."/>
            <person name="Takano Y."/>
            <person name="Tasumi E."/>
            <person name="Uematsu K."/>
            <person name="Yoshimura T."/>
            <person name="Itoh T."/>
            <person name="Ohkuma M."/>
            <person name="Takai K."/>
        </authorList>
    </citation>
    <scope>NUCLEOTIDE SEQUENCE [LARGE SCALE GENOMIC DNA]</scope>
    <source>
        <strain evidence="8 9">MK-D1</strain>
    </source>
</reference>
<protein>
    <recommendedName>
        <fullName evidence="5 6">Small ribosomal subunit protein uS19</fullName>
    </recommendedName>
</protein>
<dbReference type="GeneID" id="41329183"/>
<dbReference type="EMBL" id="CP042905">
    <property type="protein sequence ID" value="QEE15363.1"/>
    <property type="molecule type" value="Genomic_DNA"/>
</dbReference>
<keyword evidence="6" id="KW-0694">RNA-binding</keyword>
<dbReference type="GO" id="GO:0022627">
    <property type="term" value="C:cytosolic small ribosomal subunit"/>
    <property type="evidence" value="ECO:0007669"/>
    <property type="project" value="UniProtKB-UniRule"/>
</dbReference>
<dbReference type="Pfam" id="PF00203">
    <property type="entry name" value="Ribosomal_S19"/>
    <property type="match status" value="1"/>
</dbReference>
<dbReference type="HAMAP" id="MF_00531">
    <property type="entry name" value="Ribosomal_uS19"/>
    <property type="match status" value="1"/>
</dbReference>
<dbReference type="PRINTS" id="PR00975">
    <property type="entry name" value="RIBOSOMALS19"/>
</dbReference>
<name>A0A5B9D8H0_9ARCH</name>
<dbReference type="PANTHER" id="PTHR11880:SF2">
    <property type="entry name" value="SMALL RIBOSOMAL SUBUNIT PROTEIN US19"/>
    <property type="match status" value="1"/>
</dbReference>
<evidence type="ECO:0000256" key="3">
    <source>
        <dbReference type="ARBA" id="ARBA00022980"/>
    </source>
</evidence>
<proteinExistence type="inferred from homology"/>
<organism evidence="8 9">
    <name type="scientific">Promethearchaeum syntrophicum</name>
    <dbReference type="NCBI Taxonomy" id="2594042"/>
    <lineage>
        <taxon>Archaea</taxon>
        <taxon>Promethearchaeati</taxon>
        <taxon>Promethearchaeota</taxon>
        <taxon>Promethearchaeia</taxon>
        <taxon>Promethearchaeales</taxon>
        <taxon>Promethearchaeaceae</taxon>
        <taxon>Promethearchaeum</taxon>
    </lineage>
</organism>
<keyword evidence="4 6" id="KW-0687">Ribonucleoprotein</keyword>